<dbReference type="OrthoDB" id="426718at2759"/>
<comment type="caution">
    <text evidence="2">The sequence shown here is derived from an EMBL/GenBank/DDBJ whole genome shotgun (WGS) entry which is preliminary data.</text>
</comment>
<dbReference type="EMBL" id="CAJNDS010002698">
    <property type="protein sequence ID" value="CAE7567157.1"/>
    <property type="molecule type" value="Genomic_DNA"/>
</dbReference>
<organism evidence="2 3">
    <name type="scientific">Symbiodinium natans</name>
    <dbReference type="NCBI Taxonomy" id="878477"/>
    <lineage>
        <taxon>Eukaryota</taxon>
        <taxon>Sar</taxon>
        <taxon>Alveolata</taxon>
        <taxon>Dinophyceae</taxon>
        <taxon>Suessiales</taxon>
        <taxon>Symbiodiniaceae</taxon>
        <taxon>Symbiodinium</taxon>
    </lineage>
</organism>
<dbReference type="Pfam" id="PF11913">
    <property type="entry name" value="DUF3431"/>
    <property type="match status" value="1"/>
</dbReference>
<evidence type="ECO:0000313" key="2">
    <source>
        <dbReference type="EMBL" id="CAE7567157.1"/>
    </source>
</evidence>
<feature type="signal peptide" evidence="1">
    <location>
        <begin position="1"/>
        <end position="19"/>
    </location>
</feature>
<keyword evidence="1" id="KW-0732">Signal</keyword>
<name>A0A812UJT0_9DINO</name>
<proteinExistence type="predicted"/>
<gene>
    <name evidence="2" type="ORF">SNAT2548_LOCUS32169</name>
</gene>
<dbReference type="AlphaFoldDB" id="A0A812UJT0"/>
<evidence type="ECO:0000256" key="1">
    <source>
        <dbReference type="SAM" id="SignalP"/>
    </source>
</evidence>
<protein>
    <submittedName>
        <fullName evidence="2">Uncharacterized protein</fullName>
    </submittedName>
</protein>
<dbReference type="Proteomes" id="UP000604046">
    <property type="component" value="Unassembled WGS sequence"/>
</dbReference>
<evidence type="ECO:0000313" key="3">
    <source>
        <dbReference type="Proteomes" id="UP000604046"/>
    </source>
</evidence>
<dbReference type="InterPro" id="IPR021838">
    <property type="entry name" value="DUF3431"/>
</dbReference>
<feature type="chain" id="PRO_5032444407" evidence="1">
    <location>
        <begin position="20"/>
        <end position="640"/>
    </location>
</feature>
<accession>A0A812UJT0</accession>
<keyword evidence="3" id="KW-1185">Reference proteome</keyword>
<sequence>MRRGIGAALLAWCLSTLLAQEVPSLRSQTSCELLQGVDATTMLLRARAYYRTGLFELADADRVAYVLANLDGIAEACPAVALQALLLKLEENIIVQPGAFDTLMSRYTLILHQAVREQTITAQDMRNWPLDYGVERVLNISQALALPRRLTASVVMNYCQVVDRFGTSQLLTWLMDPPFGEPIEGVLESGLLRNTDLHIFQVDWPWCEPLPQDVLDRLRVSVRELRVVTYRGGPRREEQTAYFKYILDNWDNLPDFTIFVHPDADEHQGQKFLALTRVLKLINTQSQFAYDALEYYPLAQQMVVDPRRTWGREGADAFAPVWRRFWRRLFGNSWEDLGFAEPRCKWEKHPGHFLAQHAEGDTRRYSLPDAKLVCAHLGDACGGVTCGTPIEADEFDLPGQDQFVRATCTVRRGADGPSASPEPAEVSYVKTCLDRDADAEQDSVSKATYREAKGTFLLGYAADDSVLRGEAESRRRCDELRDACTGYTCEKSLVVTRSMTKKAYQEAQAAQVCTVRAGSQLTGSPTGEVTYVKVAASPKLQEAVSQGPAKPEASGVFQFYTGSQSVVRKDRLGWWPREEIETFAADGVWCSDTTGLVEAVWHRLFGEPLSQHPRQEDPALPLFLKWGIPTFFSYGDEGVI</sequence>
<reference evidence="2" key="1">
    <citation type="submission" date="2021-02" db="EMBL/GenBank/DDBJ databases">
        <authorList>
            <person name="Dougan E. K."/>
            <person name="Rhodes N."/>
            <person name="Thang M."/>
            <person name="Chan C."/>
        </authorList>
    </citation>
    <scope>NUCLEOTIDE SEQUENCE</scope>
</reference>